<dbReference type="Proteomes" id="UP000775213">
    <property type="component" value="Unassembled WGS sequence"/>
</dbReference>
<dbReference type="PANTHER" id="PTHR48094:SF12">
    <property type="entry name" value="PARKINSON DISEASE PROTEIN 7 HOMOLOG"/>
    <property type="match status" value="1"/>
</dbReference>
<dbReference type="SUPFAM" id="SSF52317">
    <property type="entry name" value="Class I glutamine amidotransferase-like"/>
    <property type="match status" value="2"/>
</dbReference>
<feature type="domain" description="DJ-1/PfpI" evidence="3">
    <location>
        <begin position="38"/>
        <end position="203"/>
    </location>
</feature>
<keyword evidence="5" id="KW-1185">Reference proteome</keyword>
<reference evidence="4 5" key="1">
    <citation type="journal article" date="2021" name="Hortic Res">
        <title>Chromosome-scale assembly of the Dendrobium chrysotoxum genome enhances the understanding of orchid evolution.</title>
        <authorList>
            <person name="Zhang Y."/>
            <person name="Zhang G.Q."/>
            <person name="Zhang D."/>
            <person name="Liu X.D."/>
            <person name="Xu X.Y."/>
            <person name="Sun W.H."/>
            <person name="Yu X."/>
            <person name="Zhu X."/>
            <person name="Wang Z.W."/>
            <person name="Zhao X."/>
            <person name="Zhong W.Y."/>
            <person name="Chen H."/>
            <person name="Yin W.L."/>
            <person name="Huang T."/>
            <person name="Niu S.C."/>
            <person name="Liu Z.J."/>
        </authorList>
    </citation>
    <scope>NUCLEOTIDE SEQUENCE [LARGE SCALE GENOMIC DNA]</scope>
    <source>
        <strain evidence="4">Lindl</strain>
    </source>
</reference>
<dbReference type="PANTHER" id="PTHR48094">
    <property type="entry name" value="PROTEIN/NUCLEIC ACID DEGLYCASE DJ-1-RELATED"/>
    <property type="match status" value="1"/>
</dbReference>
<sequence>MATRHLLPLPLFFRSLARNRPPTLLFFSNSTMASPPSKKVLIPIANGTEPLEAVITIDVLRRAGAEVTVASVEKNLRVDASLGIKLVADALVVDCEESSFDLISLPGGMTGAERLRDCGVLESIVKRHAEKGGLYAAICAAPAVALGSWGLLKGLKATCYPSVMDKMPSDVTKVESRVVVDGRAVTSRGPGTAIEFALSLVEQLYGKDKADEVAGPMVVRPHHGEEYTVTELNSVGWKYDSTPQVLTSEFFKSIQVLYITLTPTLSHKLSQILVPIANGSEEMEAVIIIDTLRRAKANVVVASVEEKLQIIASRKVKIVADVLLDDAAQMQYDLIILPGGLPGAQAFSNSEKLVNLIKKQAESNKPYGAICASPAIVLEHHGLLKGKKATAFPALCNKLADSSESENRVLVDGNLITSRGPGTSMEFALGIVEKLYGREKAIELAKAMVFA</sequence>
<dbReference type="AlphaFoldDB" id="A0AAV7G0T6"/>
<dbReference type="NCBIfam" id="TIGR01383">
    <property type="entry name" value="not_thiJ"/>
    <property type="match status" value="2"/>
</dbReference>
<protein>
    <recommendedName>
        <fullName evidence="3">DJ-1/PfpI domain-containing protein</fullName>
    </recommendedName>
</protein>
<dbReference type="InterPro" id="IPR002818">
    <property type="entry name" value="DJ-1/PfpI"/>
</dbReference>
<keyword evidence="2" id="KW-0677">Repeat</keyword>
<evidence type="ECO:0000313" key="4">
    <source>
        <dbReference type="EMBL" id="KAH0449314.1"/>
    </source>
</evidence>
<evidence type="ECO:0000259" key="3">
    <source>
        <dbReference type="Pfam" id="PF01965"/>
    </source>
</evidence>
<evidence type="ECO:0000256" key="1">
    <source>
        <dbReference type="ARBA" id="ARBA00008542"/>
    </source>
</evidence>
<dbReference type="CDD" id="cd03135">
    <property type="entry name" value="GATase1_DJ-1"/>
    <property type="match status" value="2"/>
</dbReference>
<comment type="similarity">
    <text evidence="1">Belongs to the peptidase C56 family.</text>
</comment>
<dbReference type="InterPro" id="IPR050325">
    <property type="entry name" value="Prot/Nucl_acid_deglycase"/>
</dbReference>
<name>A0AAV7G0T6_DENCH</name>
<comment type="caution">
    <text evidence="4">The sequence shown here is derived from an EMBL/GenBank/DDBJ whole genome shotgun (WGS) entry which is preliminary data.</text>
</comment>
<organism evidence="4 5">
    <name type="scientific">Dendrobium chrysotoxum</name>
    <name type="common">Orchid</name>
    <dbReference type="NCBI Taxonomy" id="161865"/>
    <lineage>
        <taxon>Eukaryota</taxon>
        <taxon>Viridiplantae</taxon>
        <taxon>Streptophyta</taxon>
        <taxon>Embryophyta</taxon>
        <taxon>Tracheophyta</taxon>
        <taxon>Spermatophyta</taxon>
        <taxon>Magnoliopsida</taxon>
        <taxon>Liliopsida</taxon>
        <taxon>Asparagales</taxon>
        <taxon>Orchidaceae</taxon>
        <taxon>Epidendroideae</taxon>
        <taxon>Malaxideae</taxon>
        <taxon>Dendrobiinae</taxon>
        <taxon>Dendrobium</taxon>
    </lineage>
</organism>
<proteinExistence type="inferred from homology"/>
<dbReference type="FunFam" id="3.40.50.880:FF:000015">
    <property type="entry name" value="Protein DJ-1 homolog C"/>
    <property type="match status" value="2"/>
</dbReference>
<dbReference type="Pfam" id="PF01965">
    <property type="entry name" value="DJ-1_PfpI"/>
    <property type="match status" value="2"/>
</dbReference>
<dbReference type="InterPro" id="IPR029062">
    <property type="entry name" value="Class_I_gatase-like"/>
</dbReference>
<accession>A0AAV7G0T6</accession>
<feature type="domain" description="DJ-1/PfpI" evidence="3">
    <location>
        <begin position="271"/>
        <end position="433"/>
    </location>
</feature>
<dbReference type="GO" id="GO:1903189">
    <property type="term" value="P:glyoxal metabolic process"/>
    <property type="evidence" value="ECO:0007669"/>
    <property type="project" value="TreeGrafter"/>
</dbReference>
<evidence type="ECO:0000313" key="5">
    <source>
        <dbReference type="Proteomes" id="UP000775213"/>
    </source>
</evidence>
<evidence type="ECO:0000256" key="2">
    <source>
        <dbReference type="ARBA" id="ARBA00022737"/>
    </source>
</evidence>
<dbReference type="InterPro" id="IPR006287">
    <property type="entry name" value="DJ-1"/>
</dbReference>
<dbReference type="GO" id="GO:0005737">
    <property type="term" value="C:cytoplasm"/>
    <property type="evidence" value="ECO:0007669"/>
    <property type="project" value="TreeGrafter"/>
</dbReference>
<gene>
    <name evidence="4" type="ORF">IEQ34_023114</name>
</gene>
<dbReference type="EMBL" id="JAGFBR010000019">
    <property type="protein sequence ID" value="KAH0449314.1"/>
    <property type="molecule type" value="Genomic_DNA"/>
</dbReference>
<dbReference type="Gene3D" id="3.40.50.880">
    <property type="match status" value="2"/>
</dbReference>